<dbReference type="AlphaFoldDB" id="A0A9P8Q0Z6"/>
<name>A0A9P8Q0Z6_WICPI</name>
<dbReference type="Proteomes" id="UP000774326">
    <property type="component" value="Unassembled WGS sequence"/>
</dbReference>
<organism evidence="2 3">
    <name type="scientific">Wickerhamomyces pijperi</name>
    <name type="common">Yeast</name>
    <name type="synonym">Pichia pijperi</name>
    <dbReference type="NCBI Taxonomy" id="599730"/>
    <lineage>
        <taxon>Eukaryota</taxon>
        <taxon>Fungi</taxon>
        <taxon>Dikarya</taxon>
        <taxon>Ascomycota</taxon>
        <taxon>Saccharomycotina</taxon>
        <taxon>Saccharomycetes</taxon>
        <taxon>Phaffomycetales</taxon>
        <taxon>Wickerhamomycetaceae</taxon>
        <taxon>Wickerhamomyces</taxon>
    </lineage>
</organism>
<evidence type="ECO:0000256" key="1">
    <source>
        <dbReference type="SAM" id="Phobius"/>
    </source>
</evidence>
<comment type="caution">
    <text evidence="2">The sequence shown here is derived from an EMBL/GenBank/DDBJ whole genome shotgun (WGS) entry which is preliminary data.</text>
</comment>
<protein>
    <submittedName>
        <fullName evidence="2">Uncharacterized protein</fullName>
    </submittedName>
</protein>
<evidence type="ECO:0000313" key="3">
    <source>
        <dbReference type="Proteomes" id="UP000774326"/>
    </source>
</evidence>
<keyword evidence="1" id="KW-1133">Transmembrane helix</keyword>
<keyword evidence="1" id="KW-0472">Membrane</keyword>
<gene>
    <name evidence="2" type="ORF">WICPIJ_006850</name>
</gene>
<reference evidence="2" key="1">
    <citation type="journal article" date="2021" name="Open Biol.">
        <title>Shared evolutionary footprints suggest mitochondrial oxidative damage underlies multiple complex I losses in fungi.</title>
        <authorList>
            <person name="Schikora-Tamarit M.A."/>
            <person name="Marcet-Houben M."/>
            <person name="Nosek J."/>
            <person name="Gabaldon T."/>
        </authorList>
    </citation>
    <scope>NUCLEOTIDE SEQUENCE</scope>
    <source>
        <strain evidence="2">CBS2887</strain>
    </source>
</reference>
<keyword evidence="1" id="KW-0812">Transmembrane</keyword>
<sequence length="151" mass="17171">MEMLDSLDFLNLDKAVTMLAFSLPLAMIKNLVNLVQQFCRDKFLQILRLVSERSDDSGDTKPRDIQLLVIGEFNDNSLKHREDILHQMEFSRLDVSDRVRSNSDGFSLSVDSEEIQVHQSGRHSILPEDMCAVSPGHILQGLQRLFSQING</sequence>
<reference evidence="2" key="2">
    <citation type="submission" date="2021-01" db="EMBL/GenBank/DDBJ databases">
        <authorList>
            <person name="Schikora-Tamarit M.A."/>
        </authorList>
    </citation>
    <scope>NUCLEOTIDE SEQUENCE</scope>
    <source>
        <strain evidence="2">CBS2887</strain>
    </source>
</reference>
<accession>A0A9P8Q0Z6</accession>
<feature type="transmembrane region" description="Helical" evidence="1">
    <location>
        <begin position="15"/>
        <end position="35"/>
    </location>
</feature>
<keyword evidence="3" id="KW-1185">Reference proteome</keyword>
<proteinExistence type="predicted"/>
<dbReference type="EMBL" id="JAEUBG010003866">
    <property type="protein sequence ID" value="KAH3682187.1"/>
    <property type="molecule type" value="Genomic_DNA"/>
</dbReference>
<evidence type="ECO:0000313" key="2">
    <source>
        <dbReference type="EMBL" id="KAH3682187.1"/>
    </source>
</evidence>